<dbReference type="PANTHER" id="PTHR45941">
    <property type="entry name" value="ALPHA-N-ACETYLGALACTOSAMINIDE ALPHA-2,6-SIALYLTRANSFERASE 2-LIKE-RELATED"/>
    <property type="match status" value="1"/>
</dbReference>
<evidence type="ECO:0000313" key="19">
    <source>
        <dbReference type="Proteomes" id="UP000314983"/>
    </source>
</evidence>
<keyword evidence="8" id="KW-1133">Transmembrane helix</keyword>
<keyword evidence="9" id="KW-0333">Golgi apparatus</keyword>
<keyword evidence="10" id="KW-0472">Membrane</keyword>
<keyword evidence="19" id="KW-1185">Reference proteome</keyword>
<protein>
    <recommendedName>
        <fullName evidence="14">alpha-N-acetylgalactosaminide alpha-2,6-sialyltransferase</fullName>
        <ecNumber evidence="14">2.4.3.3</ecNumber>
    </recommendedName>
</protein>
<comment type="pathway">
    <text evidence="2">Protein modification; protein glycosylation.</text>
</comment>
<reference evidence="19" key="2">
    <citation type="journal article" date="2017" name="Sci. Adv.">
        <title>A tail of two voltages: Proteomic comparison of the three electric organs of the electric eel.</title>
        <authorList>
            <person name="Traeger L.L."/>
            <person name="Sabat G."/>
            <person name="Barrett-Wilt G.A."/>
            <person name="Wells G.B."/>
            <person name="Sussman M.R."/>
        </authorList>
    </citation>
    <scope>NUCLEOTIDE SEQUENCE [LARGE SCALE GENOMIC DNA]</scope>
</reference>
<sequence length="429" mass="49924">MTTAEETPRHTGNYNHSRYFQNSTTTVATAPQKHSLEKNETKPMKTKQNTDPQHGSLNKSKLNQTVLEANSTLWNIGIPKSTSSRAPDKLTPLPVPDKLTPLQVLYKKDFQKMPNWTTNDVYLQSNEPIQRSCAESLHKIKDPDIQKAFMPSIQMYLYQNLLNQSEWNRLAHFNNPFGFMEYNYSDIKKVVDLIPKPRSTQLLPLPENNTCSRCAVVANGGILYGSKMGQEIDAHHYVFRTNGAVIKGHEEDVGNRTSVYVHTAFSLVTSLTVFKKYGFNKIPSDEGIKYVMIPEGLRDFLLYPLSPRPWTYYEGFDESRFYVLHPDFLRYIRNRFMTSKQQDGKHWAMYRPTNGAFTLFLALHVCDTVDAYGFITENHRNYSNYYFEKNQKTKVIFYINHDYNLEIKTWQKLHNAKIIRLYQHDGRQT</sequence>
<dbReference type="EC" id="2.4.3.3" evidence="14"/>
<evidence type="ECO:0000256" key="6">
    <source>
        <dbReference type="ARBA" id="ARBA00022692"/>
    </source>
</evidence>
<evidence type="ECO:0000256" key="7">
    <source>
        <dbReference type="ARBA" id="ARBA00022968"/>
    </source>
</evidence>
<evidence type="ECO:0000256" key="12">
    <source>
        <dbReference type="ARBA" id="ARBA00023180"/>
    </source>
</evidence>
<evidence type="ECO:0000256" key="4">
    <source>
        <dbReference type="ARBA" id="ARBA00022676"/>
    </source>
</evidence>
<gene>
    <name evidence="18" type="primary">LOC113582980</name>
</gene>
<dbReference type="Pfam" id="PF00777">
    <property type="entry name" value="Glyco_transf_29"/>
    <property type="match status" value="1"/>
</dbReference>
<dbReference type="InterPro" id="IPR038578">
    <property type="entry name" value="GT29-like_sf"/>
</dbReference>
<comment type="catalytic activity">
    <reaction evidence="16">
        <text>a 3-O-[N-acetyl-alpha-D-galactosaminyl]-L-threonyl-[protein] + CMP-N-acetyl-beta-neuraminate = a 3-O-[N-acetyl-alpha-neuraminosyl-(2-&gt;6)-N-acetyl-alpha-D-galactosaminyl]-L-threonyl-[protein] + CMP + H(+)</text>
        <dbReference type="Rhea" id="RHEA:81643"/>
        <dbReference type="Rhea" id="RHEA-COMP:11689"/>
        <dbReference type="Rhea" id="RHEA-COMP:19720"/>
        <dbReference type="ChEBI" id="CHEBI:15378"/>
        <dbReference type="ChEBI" id="CHEBI:57812"/>
        <dbReference type="ChEBI" id="CHEBI:60377"/>
        <dbReference type="ChEBI" id="CHEBI:87075"/>
        <dbReference type="ChEBI" id="CHEBI:231970"/>
    </reaction>
    <physiologicalReaction direction="left-to-right" evidence="16">
        <dbReference type="Rhea" id="RHEA:81644"/>
    </physiologicalReaction>
</comment>
<keyword evidence="11" id="KW-1015">Disulfide bond</keyword>
<dbReference type="AlphaFoldDB" id="A0A4W4HRK5"/>
<name>A0A4W4HRK5_ELEEL</name>
<comment type="similarity">
    <text evidence="3">Belongs to the glycosyltransferase 29 family.</text>
</comment>
<dbReference type="OMA" id="TEDHSKY"/>
<reference evidence="18" key="3">
    <citation type="submission" date="2020-05" db="EMBL/GenBank/DDBJ databases">
        <title>Electrophorus electricus (electric eel) genome, fEleEle1, primary haplotype.</title>
        <authorList>
            <person name="Myers G."/>
            <person name="Meyer A."/>
            <person name="Fedrigo O."/>
            <person name="Formenti G."/>
            <person name="Rhie A."/>
            <person name="Tracey A."/>
            <person name="Sims Y."/>
            <person name="Jarvis E.D."/>
        </authorList>
    </citation>
    <scope>NUCLEOTIDE SEQUENCE [LARGE SCALE GENOMIC DNA]</scope>
</reference>
<evidence type="ECO:0000256" key="3">
    <source>
        <dbReference type="ARBA" id="ARBA00006003"/>
    </source>
</evidence>
<comment type="catalytic activity">
    <reaction evidence="13">
        <text>a beta-D-galactosyl-(1-&gt;3)-N-acetyl-alpha-D-galactosaminyl derivative + CMP-N-acetyl-beta-neuraminate = a beta-D-galactosyl-(1-&gt;3)-[N-acetyl-alpha-neuraminyl-(2-&gt;6)]-N-acetyl-alpha-D-galactosaminyl derivative + CMP + H(+)</text>
        <dbReference type="Rhea" id="RHEA:11136"/>
        <dbReference type="ChEBI" id="CHEBI:15378"/>
        <dbReference type="ChEBI" id="CHEBI:57812"/>
        <dbReference type="ChEBI" id="CHEBI:60377"/>
        <dbReference type="ChEBI" id="CHEBI:133470"/>
        <dbReference type="ChEBI" id="CHEBI:140764"/>
        <dbReference type="EC" id="2.4.3.3"/>
    </reaction>
    <physiologicalReaction direction="left-to-right" evidence="13">
        <dbReference type="Rhea" id="RHEA:11137"/>
    </physiologicalReaction>
</comment>
<organism evidence="18 19">
    <name type="scientific">Electrophorus electricus</name>
    <name type="common">Electric eel</name>
    <name type="synonym">Gymnotus electricus</name>
    <dbReference type="NCBI Taxonomy" id="8005"/>
    <lineage>
        <taxon>Eukaryota</taxon>
        <taxon>Metazoa</taxon>
        <taxon>Chordata</taxon>
        <taxon>Craniata</taxon>
        <taxon>Vertebrata</taxon>
        <taxon>Euteleostomi</taxon>
        <taxon>Actinopterygii</taxon>
        <taxon>Neopterygii</taxon>
        <taxon>Teleostei</taxon>
        <taxon>Ostariophysi</taxon>
        <taxon>Gymnotiformes</taxon>
        <taxon>Gymnotoidei</taxon>
        <taxon>Gymnotidae</taxon>
        <taxon>Electrophorus</taxon>
    </lineage>
</organism>
<evidence type="ECO:0000256" key="10">
    <source>
        <dbReference type="ARBA" id="ARBA00023136"/>
    </source>
</evidence>
<evidence type="ECO:0000256" key="13">
    <source>
        <dbReference type="ARBA" id="ARBA00036348"/>
    </source>
</evidence>
<keyword evidence="5" id="KW-0808">Transferase</keyword>
<dbReference type="GO" id="GO:0000139">
    <property type="term" value="C:Golgi membrane"/>
    <property type="evidence" value="ECO:0007669"/>
    <property type="project" value="UniProtKB-SubCell"/>
</dbReference>
<evidence type="ECO:0000256" key="9">
    <source>
        <dbReference type="ARBA" id="ARBA00023034"/>
    </source>
</evidence>
<evidence type="ECO:0000256" key="15">
    <source>
        <dbReference type="ARBA" id="ARBA00050664"/>
    </source>
</evidence>
<evidence type="ECO:0000256" key="5">
    <source>
        <dbReference type="ARBA" id="ARBA00022679"/>
    </source>
</evidence>
<evidence type="ECO:0000256" key="11">
    <source>
        <dbReference type="ARBA" id="ARBA00023157"/>
    </source>
</evidence>
<keyword evidence="7" id="KW-0735">Signal-anchor</keyword>
<dbReference type="GO" id="GO:0009312">
    <property type="term" value="P:oligosaccharide biosynthetic process"/>
    <property type="evidence" value="ECO:0007669"/>
    <property type="project" value="TreeGrafter"/>
</dbReference>
<proteinExistence type="inferred from homology"/>
<dbReference type="InterPro" id="IPR001675">
    <property type="entry name" value="Glyco_trans_29"/>
</dbReference>
<evidence type="ECO:0000256" key="17">
    <source>
        <dbReference type="SAM" id="MobiDB-lite"/>
    </source>
</evidence>
<comment type="subcellular location">
    <subcellularLocation>
        <location evidence="1">Golgi apparatus membrane</location>
        <topology evidence="1">Single-pass type II membrane protein</topology>
    </subcellularLocation>
</comment>
<evidence type="ECO:0000256" key="1">
    <source>
        <dbReference type="ARBA" id="ARBA00004323"/>
    </source>
</evidence>
<dbReference type="Proteomes" id="UP000314983">
    <property type="component" value="Chromosome 19"/>
</dbReference>
<reference evidence="18" key="5">
    <citation type="submission" date="2025-09" db="UniProtKB">
        <authorList>
            <consortium name="Ensembl"/>
        </authorList>
    </citation>
    <scope>IDENTIFICATION</scope>
</reference>
<reference evidence="19" key="1">
    <citation type="journal article" date="2014" name="Science">
        <title>Nonhuman genetics. Genomic basis for the convergent evolution of electric organs.</title>
        <authorList>
            <person name="Gallant J.R."/>
            <person name="Traeger L.L."/>
            <person name="Volkening J.D."/>
            <person name="Moffett H."/>
            <person name="Chen P.H."/>
            <person name="Novina C.D."/>
            <person name="Phillips G.N.Jr."/>
            <person name="Anand R."/>
            <person name="Wells G.B."/>
            <person name="Pinch M."/>
            <person name="Guth R."/>
            <person name="Unguez G.A."/>
            <person name="Albert J.S."/>
            <person name="Zakon H.H."/>
            <person name="Samanta M.P."/>
            <person name="Sussman M.R."/>
        </authorList>
    </citation>
    <scope>NUCLEOTIDE SEQUENCE [LARGE SCALE GENOMIC DNA]</scope>
</reference>
<dbReference type="PANTHER" id="PTHR45941:SF1">
    <property type="entry name" value="ALPHA-N-ACETYLGALACTOSAMINIDE ALPHA-2,6-SIALYLTRANSFERASE 1"/>
    <property type="match status" value="1"/>
</dbReference>
<keyword evidence="4" id="KW-0328">Glycosyltransferase</keyword>
<dbReference type="GO" id="GO:0001665">
    <property type="term" value="F:alpha-N-acetylgalactosaminide alpha-2,6-sialyltransferase activity"/>
    <property type="evidence" value="ECO:0007669"/>
    <property type="project" value="UniProtKB-EC"/>
</dbReference>
<feature type="compositionally biased region" description="Polar residues" evidence="17">
    <location>
        <begin position="46"/>
        <end position="59"/>
    </location>
</feature>
<dbReference type="GeneTree" id="ENSGT00940000159930"/>
<evidence type="ECO:0000256" key="2">
    <source>
        <dbReference type="ARBA" id="ARBA00004922"/>
    </source>
</evidence>
<feature type="region of interest" description="Disordered" evidence="17">
    <location>
        <begin position="1"/>
        <end position="59"/>
    </location>
</feature>
<feature type="compositionally biased region" description="Basic and acidic residues" evidence="17">
    <location>
        <begin position="34"/>
        <end position="43"/>
    </location>
</feature>
<dbReference type="Gene3D" id="3.90.1480.20">
    <property type="entry name" value="Glycosyl transferase family 29"/>
    <property type="match status" value="1"/>
</dbReference>
<keyword evidence="6" id="KW-0812">Transmembrane</keyword>
<evidence type="ECO:0000256" key="8">
    <source>
        <dbReference type="ARBA" id="ARBA00022989"/>
    </source>
</evidence>
<reference evidence="18" key="4">
    <citation type="submission" date="2025-08" db="UniProtKB">
        <authorList>
            <consortium name="Ensembl"/>
        </authorList>
    </citation>
    <scope>IDENTIFICATION</scope>
</reference>
<feature type="compositionally biased region" description="Polar residues" evidence="17">
    <location>
        <begin position="1"/>
        <end position="29"/>
    </location>
</feature>
<keyword evidence="12" id="KW-0325">Glycoprotein</keyword>
<dbReference type="STRING" id="8005.ENSEEEP00000051489"/>
<evidence type="ECO:0000313" key="18">
    <source>
        <dbReference type="Ensembl" id="ENSEEEP00000051489.2"/>
    </source>
</evidence>
<accession>A0A4W4HRK5</accession>
<evidence type="ECO:0000256" key="14">
    <source>
        <dbReference type="ARBA" id="ARBA00039109"/>
    </source>
</evidence>
<dbReference type="Ensembl" id="ENSEEET00000052046.2">
    <property type="protein sequence ID" value="ENSEEEP00000051489.2"/>
    <property type="gene ID" value="ENSEEEG00000024176.2"/>
</dbReference>
<comment type="catalytic activity">
    <reaction evidence="15">
        <text>a 3-O-[N-acetyl-alpha-neuraminyl-(2-&gt;3)-beta-D-galactosyl-(1-&gt;3)-N-acetyl-alpha-D-galactosaminyl]-L-threonyl-[protein] + CMP-N-acetyl-beta-neuraminate = a 3-O-{alpha-Neu5Ac-(2-&gt;3)-beta-D-Gal-(1-&gt;3)-[alpha-Neu5Ac-(2-&gt;6)]-alpha-D-GalNAc}-L-threonyl-[protein] + CMP + H(+)</text>
        <dbReference type="Rhea" id="RHEA:81659"/>
        <dbReference type="Rhea" id="RHEA-COMP:14417"/>
        <dbReference type="Rhea" id="RHEA-COMP:16763"/>
        <dbReference type="ChEBI" id="CHEBI:15378"/>
        <dbReference type="ChEBI" id="CHEBI:57812"/>
        <dbReference type="ChEBI" id="CHEBI:60377"/>
        <dbReference type="ChEBI" id="CHEBI:139598"/>
        <dbReference type="ChEBI" id="CHEBI:156398"/>
    </reaction>
    <physiologicalReaction direction="left-to-right" evidence="15">
        <dbReference type="Rhea" id="RHEA:81660"/>
    </physiologicalReaction>
</comment>
<evidence type="ECO:0000256" key="16">
    <source>
        <dbReference type="ARBA" id="ARBA00052285"/>
    </source>
</evidence>